<dbReference type="InterPro" id="IPR058017">
    <property type="entry name" value="At3g28540-like_C"/>
</dbReference>
<name>A0A8J5INY0_ZINOF</name>
<evidence type="ECO:0000313" key="3">
    <source>
        <dbReference type="Proteomes" id="UP000734854"/>
    </source>
</evidence>
<evidence type="ECO:0000259" key="1">
    <source>
        <dbReference type="Pfam" id="PF25568"/>
    </source>
</evidence>
<dbReference type="Proteomes" id="UP000734854">
    <property type="component" value="Unassembled WGS sequence"/>
</dbReference>
<dbReference type="EMBL" id="JACMSC010000001">
    <property type="protein sequence ID" value="KAG6539120.1"/>
    <property type="molecule type" value="Genomic_DNA"/>
</dbReference>
<comment type="caution">
    <text evidence="2">The sequence shown here is derived from an EMBL/GenBank/DDBJ whole genome shotgun (WGS) entry which is preliminary data.</text>
</comment>
<protein>
    <recommendedName>
        <fullName evidence="1">AAA+ ATPase At3g28540-like C-terminal domain-containing protein</fullName>
    </recommendedName>
</protein>
<gene>
    <name evidence="2" type="ORF">ZIOFF_004273</name>
</gene>
<organism evidence="2 3">
    <name type="scientific">Zingiber officinale</name>
    <name type="common">Ginger</name>
    <name type="synonym">Amomum zingiber</name>
    <dbReference type="NCBI Taxonomy" id="94328"/>
    <lineage>
        <taxon>Eukaryota</taxon>
        <taxon>Viridiplantae</taxon>
        <taxon>Streptophyta</taxon>
        <taxon>Embryophyta</taxon>
        <taxon>Tracheophyta</taxon>
        <taxon>Spermatophyta</taxon>
        <taxon>Magnoliopsida</taxon>
        <taxon>Liliopsida</taxon>
        <taxon>Zingiberales</taxon>
        <taxon>Zingiberaceae</taxon>
        <taxon>Zingiber</taxon>
    </lineage>
</organism>
<feature type="domain" description="AAA+ ATPase At3g28540-like C-terminal" evidence="1">
    <location>
        <begin position="129"/>
        <end position="166"/>
    </location>
</feature>
<accession>A0A8J5INY0</accession>
<sequence length="177" mass="19789">MCRALVVGACGQQVRQSASARGQLPGRRGRSGRLGTRQLALARKCRDRATVDQLHGSRNSPRRQFHDYNGCCVIDWSHANEQRRWRWRSVLGHDAVKNERQWISRLGLAQPKGVTVAPTQSTVATLARRNYLEAGEAHPWMLEVEALLAEVEMTPADIAQVFMRCNIEGEGTDAAMN</sequence>
<evidence type="ECO:0000313" key="2">
    <source>
        <dbReference type="EMBL" id="KAG6539120.1"/>
    </source>
</evidence>
<proteinExistence type="predicted"/>
<dbReference type="Pfam" id="PF25568">
    <property type="entry name" value="AAA_lid_At3g28540"/>
    <property type="match status" value="1"/>
</dbReference>
<reference evidence="2 3" key="1">
    <citation type="submission" date="2020-08" db="EMBL/GenBank/DDBJ databases">
        <title>Plant Genome Project.</title>
        <authorList>
            <person name="Zhang R.-G."/>
        </authorList>
    </citation>
    <scope>NUCLEOTIDE SEQUENCE [LARGE SCALE GENOMIC DNA]</scope>
    <source>
        <tissue evidence="2">Rhizome</tissue>
    </source>
</reference>
<keyword evidence="3" id="KW-1185">Reference proteome</keyword>
<dbReference type="AlphaFoldDB" id="A0A8J5INY0"/>